<dbReference type="Gene3D" id="3.40.50.1820">
    <property type="entry name" value="alpha/beta hydrolase"/>
    <property type="match status" value="1"/>
</dbReference>
<dbReference type="HOGENOM" id="CLU_056801_1_0_1"/>
<dbReference type="GO" id="GO:0016787">
    <property type="term" value="F:hydrolase activity"/>
    <property type="evidence" value="ECO:0007669"/>
    <property type="project" value="UniProtKB-KW"/>
</dbReference>
<keyword evidence="4" id="KW-1185">Reference proteome</keyword>
<dbReference type="InParanoid" id="A0A067PL47"/>
<dbReference type="PANTHER" id="PTHR48081:SF8">
    <property type="entry name" value="ALPHA_BETA HYDROLASE FOLD-3 DOMAIN-CONTAINING PROTEIN-RELATED"/>
    <property type="match status" value="1"/>
</dbReference>
<dbReference type="InterPro" id="IPR013094">
    <property type="entry name" value="AB_hydrolase_3"/>
</dbReference>
<dbReference type="EMBL" id="KL197724">
    <property type="protein sequence ID" value="KDQ55618.1"/>
    <property type="molecule type" value="Genomic_DNA"/>
</dbReference>
<feature type="domain" description="Alpha/beta hydrolase fold-3" evidence="2">
    <location>
        <begin position="166"/>
        <end position="367"/>
    </location>
</feature>
<dbReference type="InterPro" id="IPR050300">
    <property type="entry name" value="GDXG_lipolytic_enzyme"/>
</dbReference>
<keyword evidence="1" id="KW-0378">Hydrolase</keyword>
<evidence type="ECO:0000259" key="2">
    <source>
        <dbReference type="Pfam" id="PF07859"/>
    </source>
</evidence>
<dbReference type="PANTHER" id="PTHR48081">
    <property type="entry name" value="AB HYDROLASE SUPERFAMILY PROTEIN C4A8.06C"/>
    <property type="match status" value="1"/>
</dbReference>
<dbReference type="Pfam" id="PF07859">
    <property type="entry name" value="Abhydrolase_3"/>
    <property type="match status" value="1"/>
</dbReference>
<sequence length="421" mass="46378">MPIFFHLKSALIYSFICPPLLVYQTILHYTKGPPHPAWGLFEDLAVSSGRIYFDLIRKVPPPTEEQSTDIPEFTPAAWQIRKFAKWRVGKGTKVDKVRIPCVDDKWIKGTAKVAEDVIKAVEVPGFWVYRNDYVVPEGGRAKADEKVVMFIPGGGVHCLTSPVPYGLAQSAQNRVLAINARAAGRPSTAFPAQLRDALAAYIYLQNVGFTPNNIMLVGESAGGFLCLALMQYLGELRDEHGLDAGIVGAAALISPACNLSRFDHPAVLTDFRHPRYRLYTVPNLAHHFYSFPPPPDLPLSLSQAISTSPYFSPSLSGTFTHLASSHSPIFIQYGDTELFADDVRKLVKRMKEQGVKVEEDEIWGGLHTDCTIRRAFGKRGGSWGRLLVAVEKMGWGGGGAEKRVRVRSVLLSASRISSDAV</sequence>
<dbReference type="InterPro" id="IPR029058">
    <property type="entry name" value="AB_hydrolase_fold"/>
</dbReference>
<reference evidence="4" key="1">
    <citation type="journal article" date="2014" name="Proc. Natl. Acad. Sci. U.S.A.">
        <title>Extensive sampling of basidiomycete genomes demonstrates inadequacy of the white-rot/brown-rot paradigm for wood decay fungi.</title>
        <authorList>
            <person name="Riley R."/>
            <person name="Salamov A.A."/>
            <person name="Brown D.W."/>
            <person name="Nagy L.G."/>
            <person name="Floudas D."/>
            <person name="Held B.W."/>
            <person name="Levasseur A."/>
            <person name="Lombard V."/>
            <person name="Morin E."/>
            <person name="Otillar R."/>
            <person name="Lindquist E.A."/>
            <person name="Sun H."/>
            <person name="LaButti K.M."/>
            <person name="Schmutz J."/>
            <person name="Jabbour D."/>
            <person name="Luo H."/>
            <person name="Baker S.E."/>
            <person name="Pisabarro A.G."/>
            <person name="Walton J.D."/>
            <person name="Blanchette R.A."/>
            <person name="Henrissat B."/>
            <person name="Martin F."/>
            <person name="Cullen D."/>
            <person name="Hibbett D.S."/>
            <person name="Grigoriev I.V."/>
        </authorList>
    </citation>
    <scope>NUCLEOTIDE SEQUENCE [LARGE SCALE GENOMIC DNA]</scope>
    <source>
        <strain evidence="4">MUCL 33604</strain>
    </source>
</reference>
<gene>
    <name evidence="3" type="ORF">JAAARDRAFT_37022</name>
</gene>
<accession>A0A067PL47</accession>
<dbReference type="OrthoDB" id="2152029at2759"/>
<dbReference type="STRING" id="933084.A0A067PL47"/>
<name>A0A067PL47_9AGAM</name>
<dbReference type="SUPFAM" id="SSF53474">
    <property type="entry name" value="alpha/beta-Hydrolases"/>
    <property type="match status" value="1"/>
</dbReference>
<evidence type="ECO:0000256" key="1">
    <source>
        <dbReference type="ARBA" id="ARBA00022801"/>
    </source>
</evidence>
<organism evidence="3 4">
    <name type="scientific">Jaapia argillacea MUCL 33604</name>
    <dbReference type="NCBI Taxonomy" id="933084"/>
    <lineage>
        <taxon>Eukaryota</taxon>
        <taxon>Fungi</taxon>
        <taxon>Dikarya</taxon>
        <taxon>Basidiomycota</taxon>
        <taxon>Agaricomycotina</taxon>
        <taxon>Agaricomycetes</taxon>
        <taxon>Agaricomycetidae</taxon>
        <taxon>Jaapiales</taxon>
        <taxon>Jaapiaceae</taxon>
        <taxon>Jaapia</taxon>
    </lineage>
</organism>
<protein>
    <recommendedName>
        <fullName evidence="2">Alpha/beta hydrolase fold-3 domain-containing protein</fullName>
    </recommendedName>
</protein>
<dbReference type="Proteomes" id="UP000027265">
    <property type="component" value="Unassembled WGS sequence"/>
</dbReference>
<proteinExistence type="predicted"/>
<dbReference type="AlphaFoldDB" id="A0A067PL47"/>
<evidence type="ECO:0000313" key="3">
    <source>
        <dbReference type="EMBL" id="KDQ55618.1"/>
    </source>
</evidence>
<evidence type="ECO:0000313" key="4">
    <source>
        <dbReference type="Proteomes" id="UP000027265"/>
    </source>
</evidence>